<comment type="caution">
    <text evidence="3">The sequence shown here is derived from an EMBL/GenBank/DDBJ whole genome shotgun (WGS) entry which is preliminary data.</text>
</comment>
<evidence type="ECO:0000256" key="2">
    <source>
        <dbReference type="SAM" id="SignalP"/>
    </source>
</evidence>
<dbReference type="AlphaFoldDB" id="A0A4R5FG00"/>
<evidence type="ECO:0000256" key="1">
    <source>
        <dbReference type="SAM" id="MobiDB-lite"/>
    </source>
</evidence>
<sequence length="365" mass="37861">MQRVSRRINTIAGAGVLALLLAGCGGAGSSESAGGEKPKTADKTQAADKPASPGTPLTLDTAPRRVNHTDRDKKVHKLTLNPTLLTRGSVDDLNGVRLDDDMRGMVPHYLTVSITNTGSGTVEPAMAVRNFRLALADGTAGKAVSFFSGNPLASPGTGPLETCVGTNAPKTLAAGQAATECRVVMLPENGKPATVSYSDESVTRTWKVEGGEIGGGVLAAGKPAKVTWKDTKDKDVPLTVTLKSVRKAGAGALAGYKLNARQKAATVYFVTLSYRNNGTSKLYPGMDEAVFLRTESGQTLRKLTLIAIGSNGPKGCPSSAPYGMVQPGKSVRQCGVYLVGQGDKPVTVTFSSTAEGAEPVTWKAS</sequence>
<evidence type="ECO:0000313" key="4">
    <source>
        <dbReference type="Proteomes" id="UP000295136"/>
    </source>
</evidence>
<feature type="signal peptide" evidence="2">
    <location>
        <begin position="1"/>
        <end position="27"/>
    </location>
</feature>
<accession>A0A4R5FG00</accession>
<feature type="region of interest" description="Disordered" evidence="1">
    <location>
        <begin position="27"/>
        <end position="70"/>
    </location>
</feature>
<keyword evidence="4" id="KW-1185">Reference proteome</keyword>
<gene>
    <name evidence="3" type="ORF">E1295_20030</name>
</gene>
<keyword evidence="2" id="KW-0732">Signal</keyword>
<feature type="chain" id="PRO_5038860734" description="DUF4352 domain-containing protein" evidence="2">
    <location>
        <begin position="28"/>
        <end position="365"/>
    </location>
</feature>
<protein>
    <recommendedName>
        <fullName evidence="5">DUF4352 domain-containing protein</fullName>
    </recommendedName>
</protein>
<proteinExistence type="predicted"/>
<evidence type="ECO:0000313" key="3">
    <source>
        <dbReference type="EMBL" id="TDE49937.1"/>
    </source>
</evidence>
<evidence type="ECO:0008006" key="5">
    <source>
        <dbReference type="Google" id="ProtNLM"/>
    </source>
</evidence>
<organism evidence="3 4">
    <name type="scientific">Nonomuraea mesophila</name>
    <dbReference type="NCBI Taxonomy" id="2530382"/>
    <lineage>
        <taxon>Bacteria</taxon>
        <taxon>Bacillati</taxon>
        <taxon>Actinomycetota</taxon>
        <taxon>Actinomycetes</taxon>
        <taxon>Streptosporangiales</taxon>
        <taxon>Streptosporangiaceae</taxon>
        <taxon>Nonomuraea</taxon>
    </lineage>
</organism>
<dbReference type="Proteomes" id="UP000295136">
    <property type="component" value="Unassembled WGS sequence"/>
</dbReference>
<reference evidence="3 4" key="1">
    <citation type="submission" date="2019-03" db="EMBL/GenBank/DDBJ databases">
        <title>Draft genome sequences of novel Actinobacteria.</title>
        <authorList>
            <person name="Sahin N."/>
            <person name="Ay H."/>
            <person name="Saygin H."/>
        </authorList>
    </citation>
    <scope>NUCLEOTIDE SEQUENCE [LARGE SCALE GENOMIC DNA]</scope>
    <source>
        <strain evidence="3 4">6K102</strain>
    </source>
</reference>
<dbReference type="EMBL" id="SMLD01000049">
    <property type="protein sequence ID" value="TDE49937.1"/>
    <property type="molecule type" value="Genomic_DNA"/>
</dbReference>
<name>A0A4R5FG00_9ACTN</name>
<feature type="compositionally biased region" description="Basic and acidic residues" evidence="1">
    <location>
        <begin position="34"/>
        <end position="46"/>
    </location>
</feature>
<dbReference type="RefSeq" id="WP_132631854.1">
    <property type="nucleotide sequence ID" value="NZ_SMLD01000049.1"/>
</dbReference>
<dbReference type="PROSITE" id="PS51257">
    <property type="entry name" value="PROKAR_LIPOPROTEIN"/>
    <property type="match status" value="1"/>
</dbReference>